<dbReference type="InterPro" id="IPR001932">
    <property type="entry name" value="PPM-type_phosphatase-like_dom"/>
</dbReference>
<keyword evidence="7 9" id="KW-0904">Protein phosphatase</keyword>
<evidence type="ECO:0000256" key="8">
    <source>
        <dbReference type="ARBA" id="ARBA00023211"/>
    </source>
</evidence>
<evidence type="ECO:0000256" key="9">
    <source>
        <dbReference type="RuleBase" id="RU003465"/>
    </source>
</evidence>
<evidence type="ECO:0000256" key="7">
    <source>
        <dbReference type="ARBA" id="ARBA00022912"/>
    </source>
</evidence>
<feature type="domain" description="PPM-type phosphatase" evidence="10">
    <location>
        <begin position="4"/>
        <end position="301"/>
    </location>
</feature>
<gene>
    <name evidence="11" type="ORF">WJX81_007509</name>
</gene>
<keyword evidence="8" id="KW-0464">Manganese</keyword>
<dbReference type="EC" id="3.1.3.16" evidence="3"/>
<evidence type="ECO:0000256" key="4">
    <source>
        <dbReference type="ARBA" id="ARBA00022723"/>
    </source>
</evidence>
<dbReference type="GO" id="GO:0046872">
    <property type="term" value="F:metal ion binding"/>
    <property type="evidence" value="ECO:0007669"/>
    <property type="project" value="UniProtKB-KW"/>
</dbReference>
<dbReference type="InterPro" id="IPR036457">
    <property type="entry name" value="PPM-type-like_dom_sf"/>
</dbReference>
<dbReference type="GO" id="GO:0004722">
    <property type="term" value="F:protein serine/threonine phosphatase activity"/>
    <property type="evidence" value="ECO:0007669"/>
    <property type="project" value="UniProtKB-EC"/>
</dbReference>
<keyword evidence="5 9" id="KW-0378">Hydrolase</keyword>
<dbReference type="Proteomes" id="UP001445335">
    <property type="component" value="Unassembled WGS sequence"/>
</dbReference>
<dbReference type="SUPFAM" id="SSF81606">
    <property type="entry name" value="PP2C-like"/>
    <property type="match status" value="1"/>
</dbReference>
<dbReference type="InterPro" id="IPR000222">
    <property type="entry name" value="PP2C_BS"/>
</dbReference>
<evidence type="ECO:0000313" key="12">
    <source>
        <dbReference type="Proteomes" id="UP001445335"/>
    </source>
</evidence>
<dbReference type="Pfam" id="PF00481">
    <property type="entry name" value="PP2C"/>
    <property type="match status" value="1"/>
</dbReference>
<dbReference type="InterPro" id="IPR015655">
    <property type="entry name" value="PP2C"/>
</dbReference>
<accession>A0AAW1SHN8</accession>
<reference evidence="11 12" key="1">
    <citation type="journal article" date="2024" name="Nat. Commun.">
        <title>Phylogenomics reveals the evolutionary origins of lichenization in chlorophyte algae.</title>
        <authorList>
            <person name="Puginier C."/>
            <person name="Libourel C."/>
            <person name="Otte J."/>
            <person name="Skaloud P."/>
            <person name="Haon M."/>
            <person name="Grisel S."/>
            <person name="Petersen M."/>
            <person name="Berrin J.G."/>
            <person name="Delaux P.M."/>
            <person name="Dal Grande F."/>
            <person name="Keller J."/>
        </authorList>
    </citation>
    <scope>NUCLEOTIDE SEQUENCE [LARGE SCALE GENOMIC DNA]</scope>
    <source>
        <strain evidence="11 12">SAG 245.80</strain>
    </source>
</reference>
<evidence type="ECO:0000256" key="3">
    <source>
        <dbReference type="ARBA" id="ARBA00013081"/>
    </source>
</evidence>
<evidence type="ECO:0000256" key="1">
    <source>
        <dbReference type="ARBA" id="ARBA00001936"/>
    </source>
</evidence>
<evidence type="ECO:0000256" key="5">
    <source>
        <dbReference type="ARBA" id="ARBA00022801"/>
    </source>
</evidence>
<evidence type="ECO:0000259" key="10">
    <source>
        <dbReference type="PROSITE" id="PS51746"/>
    </source>
</evidence>
<evidence type="ECO:0000313" key="11">
    <source>
        <dbReference type="EMBL" id="KAK9845479.1"/>
    </source>
</evidence>
<comment type="cofactor">
    <cofactor evidence="1">
        <name>Mn(2+)</name>
        <dbReference type="ChEBI" id="CHEBI:29035"/>
    </cofactor>
</comment>
<dbReference type="PROSITE" id="PS01032">
    <property type="entry name" value="PPM_1"/>
    <property type="match status" value="1"/>
</dbReference>
<name>A0AAW1SHN8_9CHLO</name>
<organism evidence="11 12">
    <name type="scientific">Elliptochloris bilobata</name>
    <dbReference type="NCBI Taxonomy" id="381761"/>
    <lineage>
        <taxon>Eukaryota</taxon>
        <taxon>Viridiplantae</taxon>
        <taxon>Chlorophyta</taxon>
        <taxon>core chlorophytes</taxon>
        <taxon>Trebouxiophyceae</taxon>
        <taxon>Trebouxiophyceae incertae sedis</taxon>
        <taxon>Elliptochloris clade</taxon>
        <taxon>Elliptochloris</taxon>
    </lineage>
</organism>
<comment type="caution">
    <text evidence="11">The sequence shown here is derived from an EMBL/GenBank/DDBJ whole genome shotgun (WGS) entry which is preliminary data.</text>
</comment>
<dbReference type="SMART" id="SM00332">
    <property type="entry name" value="PP2Cc"/>
    <property type="match status" value="1"/>
</dbReference>
<protein>
    <recommendedName>
        <fullName evidence="3">protein-serine/threonine phosphatase</fullName>
        <ecNumber evidence="3">3.1.3.16</ecNumber>
    </recommendedName>
</protein>
<keyword evidence="4" id="KW-0479">Metal-binding</keyword>
<dbReference type="Gene3D" id="3.60.40.10">
    <property type="entry name" value="PPM-type phosphatase domain"/>
    <property type="match status" value="1"/>
</dbReference>
<dbReference type="AlphaFoldDB" id="A0AAW1SHN8"/>
<comment type="cofactor">
    <cofactor evidence="2">
        <name>Mg(2+)</name>
        <dbReference type="ChEBI" id="CHEBI:18420"/>
    </cofactor>
</comment>
<sequence length="302" mass="31884">MKLCIGSCSLQGTSRKRNEDRYTISVSEEATDVGEPFAYAGVFDGHGGDATASWLVDKLADFVEKHWESGGEQPELDIREAFVKADRRLLAPKGGFFGGMGERGVGGSKCGATAAVALLFPGPRGATQLLAANVGDARVLLCRKGEALQLTVDHVPDSELERKRIERTNPNPKMPLVRYVGGTWRVGGILALSRAFGDAYLKGSLQYEGVRAGDNYSSGFGVIAEPDTSLTALTPEDSLVLIASDGLFANKERGGGGGLSNQEAVELAGRVGDPEDAARQLARAAQDAGSTDDVTVVVLRLE</sequence>
<keyword evidence="12" id="KW-1185">Reference proteome</keyword>
<dbReference type="PROSITE" id="PS51746">
    <property type="entry name" value="PPM_2"/>
    <property type="match status" value="1"/>
</dbReference>
<dbReference type="CDD" id="cd00143">
    <property type="entry name" value="PP2Cc"/>
    <property type="match status" value="1"/>
</dbReference>
<proteinExistence type="inferred from homology"/>
<comment type="similarity">
    <text evidence="9">Belongs to the PP2C family.</text>
</comment>
<dbReference type="PANTHER" id="PTHR47992">
    <property type="entry name" value="PROTEIN PHOSPHATASE"/>
    <property type="match status" value="1"/>
</dbReference>
<evidence type="ECO:0000256" key="2">
    <source>
        <dbReference type="ARBA" id="ARBA00001946"/>
    </source>
</evidence>
<dbReference type="EMBL" id="JALJOU010000003">
    <property type="protein sequence ID" value="KAK9845479.1"/>
    <property type="molecule type" value="Genomic_DNA"/>
</dbReference>
<evidence type="ECO:0000256" key="6">
    <source>
        <dbReference type="ARBA" id="ARBA00022842"/>
    </source>
</evidence>
<keyword evidence="6" id="KW-0460">Magnesium</keyword>